<dbReference type="EMBL" id="LEUS01000006">
    <property type="protein sequence ID" value="KLY41256.1"/>
    <property type="molecule type" value="Genomic_DNA"/>
</dbReference>
<dbReference type="InterPro" id="IPR012373">
    <property type="entry name" value="Ferrdict_sens_TM"/>
</dbReference>
<dbReference type="PIRSF" id="PIRSF018266">
    <property type="entry name" value="FecR"/>
    <property type="match status" value="1"/>
</dbReference>
<keyword evidence="4" id="KW-1185">Reference proteome</keyword>
<comment type="caution">
    <text evidence="3">The sequence shown here is derived from an EMBL/GenBank/DDBJ whole genome shotgun (WGS) entry which is preliminary data.</text>
</comment>
<dbReference type="Proteomes" id="UP000036305">
    <property type="component" value="Unassembled WGS sequence"/>
</dbReference>
<proteinExistence type="predicted"/>
<dbReference type="Pfam" id="PF16220">
    <property type="entry name" value="DUF4880"/>
    <property type="match status" value="1"/>
</dbReference>
<dbReference type="PANTHER" id="PTHR30273:SF2">
    <property type="entry name" value="PROTEIN FECR"/>
    <property type="match status" value="1"/>
</dbReference>
<evidence type="ECO:0008006" key="5">
    <source>
        <dbReference type="Google" id="ProtNLM"/>
    </source>
</evidence>
<gene>
    <name evidence="3" type="ORF">SK91_01266</name>
</gene>
<evidence type="ECO:0000259" key="2">
    <source>
        <dbReference type="Pfam" id="PF16220"/>
    </source>
</evidence>
<dbReference type="Gene3D" id="2.60.120.1440">
    <property type="match status" value="1"/>
</dbReference>
<dbReference type="InterPro" id="IPR006860">
    <property type="entry name" value="FecR"/>
</dbReference>
<organism evidence="3 4">
    <name type="scientific">Klebsiella michiganensis</name>
    <dbReference type="NCBI Taxonomy" id="1134687"/>
    <lineage>
        <taxon>Bacteria</taxon>
        <taxon>Pseudomonadati</taxon>
        <taxon>Pseudomonadota</taxon>
        <taxon>Gammaproteobacteria</taxon>
        <taxon>Enterobacterales</taxon>
        <taxon>Enterobacteriaceae</taxon>
        <taxon>Klebsiella/Raoultella group</taxon>
        <taxon>Klebsiella</taxon>
    </lineage>
</organism>
<evidence type="ECO:0000259" key="1">
    <source>
        <dbReference type="Pfam" id="PF04773"/>
    </source>
</evidence>
<dbReference type="RefSeq" id="WP_103468843.1">
    <property type="nucleotide sequence ID" value="NZ_JAKWGX010000107.1"/>
</dbReference>
<dbReference type="NCBIfam" id="NF007296">
    <property type="entry name" value="PRK09774.1"/>
    <property type="match status" value="1"/>
</dbReference>
<accession>A0ABR5GIK7</accession>
<evidence type="ECO:0000313" key="3">
    <source>
        <dbReference type="EMBL" id="KLY41256.1"/>
    </source>
</evidence>
<protein>
    <recommendedName>
        <fullName evidence="5">Fec operon regulator FecR</fullName>
    </recommendedName>
</protein>
<feature type="domain" description="FecR N-terminal" evidence="2">
    <location>
        <begin position="19"/>
        <end position="60"/>
    </location>
</feature>
<feature type="domain" description="FecR protein" evidence="1">
    <location>
        <begin position="114"/>
        <end position="206"/>
    </location>
</feature>
<dbReference type="InterPro" id="IPR032623">
    <property type="entry name" value="FecR_N"/>
</dbReference>
<dbReference type="Gene3D" id="3.55.50.30">
    <property type="match status" value="1"/>
</dbReference>
<sequence length="319" mass="35649">MACETDAKRIPSSGAALRSASHWYAVLSDGRVSPQQEARWQQWYEQNNENQWAWQQVENLRQQMGQLPGGLASRALHDSRLARRHVLKGLMLLLAAGGSWRLWESELAEGLRADYRTAKGIPRPQRLADGSLLTLNSESAADVRFDARQRMVHLRYGEIAIRTAHDSRQRPFRVQTREGTLTALGTEFTVRQFAGGTRLAVQQHAVEVVLPSGSAQRVNAGESLWFTRDRFATLVKLNGGEDSWIRGVLTFRDAPLSEVVETLARYRSGVLRCDPAVADLRLSGTFPLGDPDAILQVIAQTLPITLRSVTRYWVTLVPA</sequence>
<dbReference type="PANTHER" id="PTHR30273">
    <property type="entry name" value="PERIPLASMIC SIGNAL SENSOR AND SIGMA FACTOR ACTIVATOR FECR-RELATED"/>
    <property type="match status" value="1"/>
</dbReference>
<dbReference type="Pfam" id="PF04773">
    <property type="entry name" value="FecR"/>
    <property type="match status" value="1"/>
</dbReference>
<evidence type="ECO:0000313" key="4">
    <source>
        <dbReference type="Proteomes" id="UP000036305"/>
    </source>
</evidence>
<reference evidence="3 4" key="1">
    <citation type="submission" date="2015-06" db="EMBL/GenBank/DDBJ databases">
        <title>The Genome Sequence of None.</title>
        <authorList>
            <consortium name="The Broad Institute Genomics Platform"/>
            <consortium name="The Broad Institute Genome Sequencing Center for Infectious Disease"/>
            <person name="Earl A.M."/>
            <person name="Onderdonk A.B."/>
            <person name="Kirby J."/>
            <person name="Ferraro M.J."/>
            <person name="Huang S."/>
            <person name="Spencer M."/>
            <person name="Fodor A."/>
            <person name="Hooper D."/>
            <person name="Dekker J."/>
            <person name="O'Brien T."/>
            <person name="Quan V."/>
            <person name="Gombosev A."/>
            <person name="Delaney M."/>
            <person name="DuBois A."/>
            <person name="Ernst C."/>
            <person name="Kim D.S."/>
            <person name="Rossman W."/>
            <person name="Gohs F."/>
            <person name="Petruso H."/>
            <person name="Nozar T."/>
            <person name="Mougeot F."/>
            <person name="Manson-McGuire A."/>
            <person name="Young S."/>
            <person name="Abouelleil A."/>
            <person name="Cao P."/>
            <person name="Chapman S.B."/>
            <person name="Griggs A."/>
            <person name="Priest M."/>
            <person name="Shea T."/>
            <person name="Wortman I."/>
            <person name="Wortman J.R."/>
            <person name="Nusbaum C."/>
            <person name="Birren B."/>
        </authorList>
    </citation>
    <scope>NUCLEOTIDE SEQUENCE [LARGE SCALE GENOMIC DNA]</scope>
    <source>
        <strain evidence="3 4">MGH87</strain>
    </source>
</reference>
<name>A0ABR5GIK7_9ENTR</name>